<evidence type="ECO:0000313" key="2">
    <source>
        <dbReference type="Proteomes" id="UP000541444"/>
    </source>
</evidence>
<feature type="non-terminal residue" evidence="1">
    <location>
        <position position="1"/>
    </location>
</feature>
<accession>A0A7J7P6Z9</accession>
<dbReference type="OrthoDB" id="5973733at2759"/>
<comment type="caution">
    <text evidence="1">The sequence shown here is derived from an EMBL/GenBank/DDBJ whole genome shotgun (WGS) entry which is preliminary data.</text>
</comment>
<dbReference type="EMBL" id="JACGCM010000223">
    <property type="protein sequence ID" value="KAF6174914.1"/>
    <property type="molecule type" value="Genomic_DNA"/>
</dbReference>
<reference evidence="1 2" key="1">
    <citation type="journal article" date="2020" name="IScience">
        <title>Genome Sequencing of the Endangered Kingdonia uniflora (Circaeasteraceae, Ranunculales) Reveals Potential Mechanisms of Evolutionary Specialization.</title>
        <authorList>
            <person name="Sun Y."/>
            <person name="Deng T."/>
            <person name="Zhang A."/>
            <person name="Moore M.J."/>
            <person name="Landis J.B."/>
            <person name="Lin N."/>
            <person name="Zhang H."/>
            <person name="Zhang X."/>
            <person name="Huang J."/>
            <person name="Zhang X."/>
            <person name="Sun H."/>
            <person name="Wang H."/>
        </authorList>
    </citation>
    <scope>NUCLEOTIDE SEQUENCE [LARGE SCALE GENOMIC DNA]</scope>
    <source>
        <strain evidence="1">TB1705</strain>
        <tissue evidence="1">Leaf</tissue>
    </source>
</reference>
<dbReference type="PANTHER" id="PTHR45654:SF5">
    <property type="entry name" value="HOMEOBOX-LEUCINE ZIPPER PROTEIN ANTHOCYANINLESS 2-RELATED"/>
    <property type="match status" value="1"/>
</dbReference>
<keyword evidence="2" id="KW-1185">Reference proteome</keyword>
<dbReference type="Proteomes" id="UP000541444">
    <property type="component" value="Unassembled WGS sequence"/>
</dbReference>
<dbReference type="InterPro" id="IPR042160">
    <property type="entry name" value="HD-Zip_IV"/>
</dbReference>
<organism evidence="1 2">
    <name type="scientific">Kingdonia uniflora</name>
    <dbReference type="NCBI Taxonomy" id="39325"/>
    <lineage>
        <taxon>Eukaryota</taxon>
        <taxon>Viridiplantae</taxon>
        <taxon>Streptophyta</taxon>
        <taxon>Embryophyta</taxon>
        <taxon>Tracheophyta</taxon>
        <taxon>Spermatophyta</taxon>
        <taxon>Magnoliopsida</taxon>
        <taxon>Ranunculales</taxon>
        <taxon>Circaeasteraceae</taxon>
        <taxon>Kingdonia</taxon>
    </lineage>
</organism>
<gene>
    <name evidence="1" type="ORF">GIB67_026402</name>
</gene>
<sequence>MSIRDAMRTPICSNYGGPVMLGEISLEKQQLRVENVRLQDELNRVCTLAKKLLGRPVSSLATSISSHMPNSGLELTVGCNGLTGLSTMITSLPLGMKPNEFVTETTRETVIINSLALVEILLDANRWAKMFPCVIARTSTAKVIFWWCRWNEKWCTSSGNFLY</sequence>
<dbReference type="PANTHER" id="PTHR45654">
    <property type="entry name" value="HOMEOBOX-LEUCINE ZIPPER PROTEIN MERISTEM L1"/>
    <property type="match status" value="1"/>
</dbReference>
<name>A0A7J7P6Z9_9MAGN</name>
<evidence type="ECO:0000313" key="1">
    <source>
        <dbReference type="EMBL" id="KAF6174914.1"/>
    </source>
</evidence>
<dbReference type="AlphaFoldDB" id="A0A7J7P6Z9"/>
<protein>
    <submittedName>
        <fullName evidence="1">Uncharacterized protein</fullName>
    </submittedName>
</protein>
<proteinExistence type="predicted"/>